<feature type="transmembrane region" description="Helical" evidence="1">
    <location>
        <begin position="185"/>
        <end position="211"/>
    </location>
</feature>
<keyword evidence="1" id="KW-0472">Membrane</keyword>
<feature type="transmembrane region" description="Helical" evidence="1">
    <location>
        <begin position="223"/>
        <end position="243"/>
    </location>
</feature>
<protein>
    <recommendedName>
        <fullName evidence="3">Glycosyltransferase RgtA/B/C/D-like domain-containing protein</fullName>
    </recommendedName>
</protein>
<evidence type="ECO:0000313" key="2">
    <source>
        <dbReference type="EMBL" id="CAA6814211.1"/>
    </source>
</evidence>
<accession>A0A6S6T0C0</accession>
<feature type="transmembrane region" description="Helical" evidence="1">
    <location>
        <begin position="124"/>
        <end position="141"/>
    </location>
</feature>
<feature type="transmembrane region" description="Helical" evidence="1">
    <location>
        <begin position="69"/>
        <end position="88"/>
    </location>
</feature>
<feature type="transmembrane region" description="Helical" evidence="1">
    <location>
        <begin position="347"/>
        <end position="366"/>
    </location>
</feature>
<proteinExistence type="predicted"/>
<keyword evidence="1" id="KW-1133">Transmembrane helix</keyword>
<name>A0A6S6T0C0_9BACT</name>
<feature type="transmembrane region" description="Helical" evidence="1">
    <location>
        <begin position="95"/>
        <end position="112"/>
    </location>
</feature>
<organism evidence="2">
    <name type="scientific">uncultured Campylobacterales bacterium</name>
    <dbReference type="NCBI Taxonomy" id="352960"/>
    <lineage>
        <taxon>Bacteria</taxon>
        <taxon>Pseudomonadati</taxon>
        <taxon>Campylobacterota</taxon>
        <taxon>Epsilonproteobacteria</taxon>
        <taxon>Campylobacterales</taxon>
        <taxon>environmental samples</taxon>
    </lineage>
</organism>
<feature type="transmembrane region" description="Helical" evidence="1">
    <location>
        <begin position="378"/>
        <end position="395"/>
    </location>
</feature>
<evidence type="ECO:0008006" key="3">
    <source>
        <dbReference type="Google" id="ProtNLM"/>
    </source>
</evidence>
<feature type="transmembrane region" description="Helical" evidence="1">
    <location>
        <begin position="307"/>
        <end position="327"/>
    </location>
</feature>
<dbReference type="EMBL" id="CACVAW010000061">
    <property type="protein sequence ID" value="CAA6814211.1"/>
    <property type="molecule type" value="Genomic_DNA"/>
</dbReference>
<feature type="transmembrane region" description="Helical" evidence="1">
    <location>
        <begin position="12"/>
        <end position="32"/>
    </location>
</feature>
<sequence length="526" mass="62300">MPNKEVSKINLTYLLVLSGYSLLVFLLNATAYEWPAIDMFSFFERYYNSEYLENDFFTNAITSEPNPRWIFGYLIISIASFFNIHFYVAIFYLKVIMVVTFPVVCYFMVYSFVKKYIIKDRLKYVQIIIFCSVLFVMNPKVSGIFSIAWWMPYFIQVTAQNVSLYLGFLAIVIKEVSWHSKELNFLAIVLFLLSVFIHPIVGLFVIIFFCLLNFSHIIKEYKYFISFLFITCLIPFTIVKTLFSPEIVLSTKEFIDIYVYKSHASHYHLSQFGSHISLNWIYSFTLMLVLMLVPLIYFYMKKQKKIILLNLLLISSYLFSVLFQYIFIDIFPSKSIAIIGPVRFTQFAYWMIVILWVIMFSRIKIIDKLNFNLIISKSLFFLVFVIYFLLGTIFLDDYKKGVHGKNIAIHRFVSTTDEKSVFASFLGDLTKDIPNIYDRAIFIGNGFPFSESFFQEYEMRRELLYGDTGNEFYRSIKPKDFLNIAKRYRLDYIIIELQYSKQFEGNTPVFENKKIKIYKINDLKVR</sequence>
<dbReference type="AlphaFoldDB" id="A0A6S6T0C0"/>
<gene>
    <name evidence="2" type="ORF">HELGO_WM8257</name>
</gene>
<evidence type="ECO:0000256" key="1">
    <source>
        <dbReference type="SAM" id="Phobius"/>
    </source>
</evidence>
<feature type="transmembrane region" description="Helical" evidence="1">
    <location>
        <begin position="280"/>
        <end position="300"/>
    </location>
</feature>
<feature type="transmembrane region" description="Helical" evidence="1">
    <location>
        <begin position="153"/>
        <end position="173"/>
    </location>
</feature>
<reference evidence="2" key="1">
    <citation type="submission" date="2020-01" db="EMBL/GenBank/DDBJ databases">
        <authorList>
            <person name="Meier V. D."/>
            <person name="Meier V D."/>
        </authorList>
    </citation>
    <scope>NUCLEOTIDE SEQUENCE</scope>
    <source>
        <strain evidence="2">HLG_WM_MAG_12</strain>
    </source>
</reference>
<keyword evidence="1" id="KW-0812">Transmembrane</keyword>